<feature type="binding site" evidence="1">
    <location>
        <position position="61"/>
    </location>
    <ligand>
        <name>Mg(2+)</name>
        <dbReference type="ChEBI" id="CHEBI:18420"/>
        <label>1</label>
    </ligand>
</feature>
<feature type="compositionally biased region" description="Low complexity" evidence="2">
    <location>
        <begin position="66"/>
        <end position="86"/>
    </location>
</feature>
<proteinExistence type="predicted"/>
<name>A0AA43QGB5_9LECA</name>
<dbReference type="Pfam" id="PF03747">
    <property type="entry name" value="ADP_ribosyl_GH"/>
    <property type="match status" value="2"/>
</dbReference>
<evidence type="ECO:0000313" key="3">
    <source>
        <dbReference type="EMBL" id="MDI1486010.1"/>
    </source>
</evidence>
<dbReference type="InterPro" id="IPR005502">
    <property type="entry name" value="Ribosyl_crysJ1"/>
</dbReference>
<gene>
    <name evidence="3" type="ORF">OHK93_004199</name>
</gene>
<comment type="caution">
    <text evidence="3">The sequence shown here is derived from an EMBL/GenBank/DDBJ whole genome shotgun (WGS) entry which is preliminary data.</text>
</comment>
<dbReference type="InterPro" id="IPR036705">
    <property type="entry name" value="Ribosyl_crysJ1_sf"/>
</dbReference>
<dbReference type="GO" id="GO:0046872">
    <property type="term" value="F:metal ion binding"/>
    <property type="evidence" value="ECO:0007669"/>
    <property type="project" value="UniProtKB-KW"/>
</dbReference>
<accession>A0AA43QGB5</accession>
<evidence type="ECO:0000313" key="4">
    <source>
        <dbReference type="Proteomes" id="UP001161017"/>
    </source>
</evidence>
<feature type="region of interest" description="Disordered" evidence="2">
    <location>
        <begin position="22"/>
        <end position="100"/>
    </location>
</feature>
<feature type="binding site" evidence="1">
    <location>
        <position position="63"/>
    </location>
    <ligand>
        <name>Mg(2+)</name>
        <dbReference type="ChEBI" id="CHEBI:18420"/>
        <label>1</label>
    </ligand>
</feature>
<dbReference type="EMBL" id="JAPUFD010000002">
    <property type="protein sequence ID" value="MDI1486010.1"/>
    <property type="molecule type" value="Genomic_DNA"/>
</dbReference>
<keyword evidence="4" id="KW-1185">Reference proteome</keyword>
<evidence type="ECO:0000256" key="2">
    <source>
        <dbReference type="SAM" id="MobiDB-lite"/>
    </source>
</evidence>
<dbReference type="SUPFAM" id="SSF101478">
    <property type="entry name" value="ADP-ribosylglycohydrolase"/>
    <property type="match status" value="1"/>
</dbReference>
<dbReference type="AlphaFoldDB" id="A0AA43QGB5"/>
<feature type="binding site" evidence="1">
    <location>
        <position position="62"/>
    </location>
    <ligand>
        <name>Mg(2+)</name>
        <dbReference type="ChEBI" id="CHEBI:18420"/>
        <label>1</label>
    </ligand>
</feature>
<organism evidence="3 4">
    <name type="scientific">Ramalina farinacea</name>
    <dbReference type="NCBI Taxonomy" id="258253"/>
    <lineage>
        <taxon>Eukaryota</taxon>
        <taxon>Fungi</taxon>
        <taxon>Dikarya</taxon>
        <taxon>Ascomycota</taxon>
        <taxon>Pezizomycotina</taxon>
        <taxon>Lecanoromycetes</taxon>
        <taxon>OSLEUM clade</taxon>
        <taxon>Lecanoromycetidae</taxon>
        <taxon>Lecanorales</taxon>
        <taxon>Lecanorineae</taxon>
        <taxon>Ramalinaceae</taxon>
        <taxon>Ramalina</taxon>
    </lineage>
</organism>
<dbReference type="Proteomes" id="UP001161017">
    <property type="component" value="Unassembled WGS sequence"/>
</dbReference>
<protein>
    <submittedName>
        <fullName evidence="3">Uncharacterized protein</fullName>
    </submittedName>
</protein>
<keyword evidence="1" id="KW-0479">Metal-binding</keyword>
<keyword evidence="1" id="KW-0460">Magnesium</keyword>
<evidence type="ECO:0000256" key="1">
    <source>
        <dbReference type="PIRSR" id="PIRSR605502-1"/>
    </source>
</evidence>
<dbReference type="Gene3D" id="1.10.4080.10">
    <property type="entry name" value="ADP-ribosylation/Crystallin J1"/>
    <property type="match status" value="1"/>
</dbReference>
<comment type="cofactor">
    <cofactor evidence="1">
        <name>Mg(2+)</name>
        <dbReference type="ChEBI" id="CHEBI:18420"/>
    </cofactor>
    <text evidence="1">Binds 2 magnesium ions per subunit.</text>
</comment>
<reference evidence="3" key="1">
    <citation type="journal article" date="2023" name="Genome Biol. Evol.">
        <title>First Whole Genome Sequence and Flow Cytometry Genome Size Data for the Lichen-Forming Fungus Ramalina farinacea (Ascomycota).</title>
        <authorList>
            <person name="Llewellyn T."/>
            <person name="Mian S."/>
            <person name="Hill R."/>
            <person name="Leitch I.J."/>
            <person name="Gaya E."/>
        </authorList>
    </citation>
    <scope>NUCLEOTIDE SEQUENCE</scope>
    <source>
        <strain evidence="3">LIQ254RAFAR</strain>
    </source>
</reference>
<sequence>MPPPPPPPVPTLSSRIRDSLHGLATTDAPGGAVKFRPRGSSPPVTGLRYNSNFDLPPGSWTDDTSRTLSLASSLSSSPGSKKTNPSASPPPPTKPNFDIPDQGRRYIAWFRTGYLSSSSSHGGAFDVGGATRLALDIWEDGFAASKPMEVIQARIDDALDKENRCGNGSLMRCAPVGQGRVTHPHEVCVECCACYGGMIAGIMSSSSSSSSVAVGKTEMGAGQRQQLSKPDLFSQHLKDRQWVAPVLKSTFSQYPPPSLTSTPASQILSSGYVIHTLEAALWAFFTTDTFAEGALKVVKLGDAC</sequence>